<evidence type="ECO:0000256" key="1">
    <source>
        <dbReference type="SAM" id="Phobius"/>
    </source>
</evidence>
<protein>
    <submittedName>
        <fullName evidence="2">Uncharacterized protein</fullName>
    </submittedName>
</protein>
<gene>
    <name evidence="2" type="ORF">TRN7648_01349</name>
</gene>
<keyword evidence="1" id="KW-0812">Transmembrane</keyword>
<keyword evidence="1" id="KW-0472">Membrane</keyword>
<name>A0A0P1G630_9RHOB</name>
<proteinExistence type="predicted"/>
<reference evidence="2 3" key="1">
    <citation type="submission" date="2015-09" db="EMBL/GenBank/DDBJ databases">
        <authorList>
            <consortium name="Swine Surveillance"/>
        </authorList>
    </citation>
    <scope>NUCLEOTIDE SEQUENCE [LARGE SCALE GENOMIC DNA]</scope>
    <source>
        <strain evidence="2 3">CECT 7648</strain>
    </source>
</reference>
<dbReference type="AlphaFoldDB" id="A0A0P1G630"/>
<dbReference type="STRING" id="441103.TRN7648_01349"/>
<dbReference type="EMBL" id="CYSE01000002">
    <property type="protein sequence ID" value="CUH77206.1"/>
    <property type="molecule type" value="Genomic_DNA"/>
</dbReference>
<evidence type="ECO:0000313" key="2">
    <source>
        <dbReference type="EMBL" id="CUH77206.1"/>
    </source>
</evidence>
<sequence length="48" mass="5583">MDALLAFLSNTWPMFFALALVGAITYGALTPYIRQERRRRQAQEQHDD</sequence>
<dbReference type="Proteomes" id="UP000054935">
    <property type="component" value="Unassembled WGS sequence"/>
</dbReference>
<organism evidence="2 3">
    <name type="scientific">Tropicibacter naphthalenivorans</name>
    <dbReference type="NCBI Taxonomy" id="441103"/>
    <lineage>
        <taxon>Bacteria</taxon>
        <taxon>Pseudomonadati</taxon>
        <taxon>Pseudomonadota</taxon>
        <taxon>Alphaproteobacteria</taxon>
        <taxon>Rhodobacterales</taxon>
        <taxon>Roseobacteraceae</taxon>
        <taxon>Tropicibacter</taxon>
    </lineage>
</organism>
<dbReference type="RefSeq" id="WP_159452477.1">
    <property type="nucleotide sequence ID" value="NZ_CYSE01000002.1"/>
</dbReference>
<keyword evidence="3" id="KW-1185">Reference proteome</keyword>
<accession>A0A0P1G630</accession>
<keyword evidence="1" id="KW-1133">Transmembrane helix</keyword>
<evidence type="ECO:0000313" key="3">
    <source>
        <dbReference type="Proteomes" id="UP000054935"/>
    </source>
</evidence>
<feature type="transmembrane region" description="Helical" evidence="1">
    <location>
        <begin position="12"/>
        <end position="33"/>
    </location>
</feature>